<dbReference type="SUPFAM" id="SSF46689">
    <property type="entry name" value="Homeodomain-like"/>
    <property type="match status" value="1"/>
</dbReference>
<evidence type="ECO:0000256" key="8">
    <source>
        <dbReference type="PROSITE-ProRule" id="PRU00169"/>
    </source>
</evidence>
<evidence type="ECO:0000256" key="1">
    <source>
        <dbReference type="ARBA" id="ARBA00004496"/>
    </source>
</evidence>
<dbReference type="Pfam" id="PF17853">
    <property type="entry name" value="GGDEF_2"/>
    <property type="match status" value="1"/>
</dbReference>
<protein>
    <submittedName>
        <fullName evidence="13">Response regulator</fullName>
    </submittedName>
</protein>
<comment type="subcellular location">
    <subcellularLocation>
        <location evidence="1">Cytoplasm</location>
    </subcellularLocation>
</comment>
<dbReference type="SMART" id="SM00448">
    <property type="entry name" value="REC"/>
    <property type="match status" value="1"/>
</dbReference>
<sequence>MYSILIVDDNPSDRLGITKLMDWDALGIRVVGSAFDGQDGYEKAVQLRPDIILTDISMPRMDGIEMTRLLQERLPDTKFIFMSCHDDFSYLKVAIDLRVNGYALKPIEIADLYRDLDKVRKTIQSELDQEQRELQQRNQLDQSLPVLRERYVKELLYANGNGGYGDSACNPAAIAEKCTECGMNLSNQSYRVVIVQIDHYDLSLGQGDTEENTQLIEQVKRYVQETLSGQLQSYSAVLSNNRLAVLLLMPPENDPEQLALRERKIKDLAQACKETINEQVGIAITIGISGSTDRLDKLPDLLEAAESAVKTKFFSTGNRVILASDEPAPLVEDGFSPAELKLKVQSVVKCGEEQDVHALIAEYFQAERPYSRLYIKSIAYSMLHALQGILVEMDKDAENTLWRDITAWDTLVRLETMEDIRLWLSDKMNSVRAFIRRSDHGGRNQRIVEDIKSIIDAGYGHLENVAQTVESLHISASHANLIFKQYTGQTIFDYLIQRKMEAAKQLLLNPYVKIYEVAEKTGYKTHSYFAALFKEYTGVTPMQYKTRNSG</sequence>
<dbReference type="Pfam" id="PF12833">
    <property type="entry name" value="HTH_18"/>
    <property type="match status" value="1"/>
</dbReference>
<dbReference type="InterPro" id="IPR020449">
    <property type="entry name" value="Tscrpt_reg_AraC-type_HTH"/>
</dbReference>
<evidence type="ECO:0000256" key="6">
    <source>
        <dbReference type="ARBA" id="ARBA00023125"/>
    </source>
</evidence>
<feature type="modified residue" description="4-aspartylphosphate" evidence="8">
    <location>
        <position position="55"/>
    </location>
</feature>
<dbReference type="SUPFAM" id="SSF52172">
    <property type="entry name" value="CheY-like"/>
    <property type="match status" value="1"/>
</dbReference>
<dbReference type="InterPro" id="IPR051552">
    <property type="entry name" value="HptR"/>
</dbReference>
<keyword evidence="3 8" id="KW-0597">Phosphoprotein</keyword>
<keyword evidence="7" id="KW-0804">Transcription</keyword>
<dbReference type="PROSITE" id="PS50110">
    <property type="entry name" value="RESPONSE_REGULATORY"/>
    <property type="match status" value="1"/>
</dbReference>
<dbReference type="Proteomes" id="UP001493487">
    <property type="component" value="Unassembled WGS sequence"/>
</dbReference>
<dbReference type="InterPro" id="IPR001789">
    <property type="entry name" value="Sig_transdc_resp-reg_receiver"/>
</dbReference>
<evidence type="ECO:0000256" key="7">
    <source>
        <dbReference type="ARBA" id="ARBA00023163"/>
    </source>
</evidence>
<dbReference type="PANTHER" id="PTHR42713:SF3">
    <property type="entry name" value="TRANSCRIPTIONAL REGULATORY PROTEIN HPTR"/>
    <property type="match status" value="1"/>
</dbReference>
<feature type="domain" description="GGDEF" evidence="12">
    <location>
        <begin position="188"/>
        <end position="326"/>
    </location>
</feature>
<dbReference type="InterPro" id="IPR041522">
    <property type="entry name" value="CdaR_GGDEF"/>
</dbReference>
<dbReference type="RefSeq" id="WP_232184555.1">
    <property type="nucleotide sequence ID" value="NZ_JAIOAP010000003.1"/>
</dbReference>
<gene>
    <name evidence="13" type="ORF">QJS35_29575</name>
</gene>
<organism evidence="13 14">
    <name type="scientific">Cohnella silvisoli</name>
    <dbReference type="NCBI Taxonomy" id="2873699"/>
    <lineage>
        <taxon>Bacteria</taxon>
        <taxon>Bacillati</taxon>
        <taxon>Bacillota</taxon>
        <taxon>Bacilli</taxon>
        <taxon>Bacillales</taxon>
        <taxon>Paenibacillaceae</taxon>
        <taxon>Cohnella</taxon>
    </lineage>
</organism>
<keyword evidence="4" id="KW-0902">Two-component regulatory system</keyword>
<evidence type="ECO:0000259" key="12">
    <source>
        <dbReference type="PROSITE" id="PS50887"/>
    </source>
</evidence>
<keyword evidence="6" id="KW-0238">DNA-binding</keyword>
<keyword evidence="14" id="KW-1185">Reference proteome</keyword>
<feature type="domain" description="Response regulatory" evidence="11">
    <location>
        <begin position="3"/>
        <end position="120"/>
    </location>
</feature>
<proteinExistence type="predicted"/>
<keyword evidence="2" id="KW-0963">Cytoplasm</keyword>
<accession>A0ABV1L2P2</accession>
<dbReference type="Gene3D" id="1.10.10.60">
    <property type="entry name" value="Homeodomain-like"/>
    <property type="match status" value="2"/>
</dbReference>
<dbReference type="Pfam" id="PF00072">
    <property type="entry name" value="Response_reg"/>
    <property type="match status" value="1"/>
</dbReference>
<evidence type="ECO:0000256" key="4">
    <source>
        <dbReference type="ARBA" id="ARBA00023012"/>
    </source>
</evidence>
<dbReference type="Gene3D" id="3.40.50.2300">
    <property type="match status" value="1"/>
</dbReference>
<dbReference type="PROSITE" id="PS50887">
    <property type="entry name" value="GGDEF"/>
    <property type="match status" value="1"/>
</dbReference>
<dbReference type="PANTHER" id="PTHR42713">
    <property type="entry name" value="HISTIDINE KINASE-RELATED"/>
    <property type="match status" value="1"/>
</dbReference>
<evidence type="ECO:0000256" key="9">
    <source>
        <dbReference type="SAM" id="Coils"/>
    </source>
</evidence>
<comment type="caution">
    <text evidence="13">The sequence shown here is derived from an EMBL/GenBank/DDBJ whole genome shotgun (WGS) entry which is preliminary data.</text>
</comment>
<evidence type="ECO:0000259" key="10">
    <source>
        <dbReference type="PROSITE" id="PS01124"/>
    </source>
</evidence>
<name>A0ABV1L2P2_9BACL</name>
<dbReference type="CDD" id="cd17536">
    <property type="entry name" value="REC_YesN-like"/>
    <property type="match status" value="1"/>
</dbReference>
<evidence type="ECO:0000313" key="14">
    <source>
        <dbReference type="Proteomes" id="UP001493487"/>
    </source>
</evidence>
<evidence type="ECO:0000313" key="13">
    <source>
        <dbReference type="EMBL" id="MEQ4486531.1"/>
    </source>
</evidence>
<dbReference type="InterPro" id="IPR018060">
    <property type="entry name" value="HTH_AraC"/>
</dbReference>
<reference evidence="13 14" key="1">
    <citation type="journal article" date="2023" name="Genome Announc.">
        <title>Pan-Genome Analyses of the Genus Cohnella and Proposal of the Novel Species Cohnella silvisoli sp. nov., Isolated from Forest Soil.</title>
        <authorList>
            <person name="Wang C."/>
            <person name="Mao L."/>
            <person name="Bao G."/>
            <person name="Zhu H."/>
        </authorList>
    </citation>
    <scope>NUCLEOTIDE SEQUENCE [LARGE SCALE GENOMIC DNA]</scope>
    <source>
        <strain evidence="13 14">NL03-T5-1</strain>
    </source>
</reference>
<dbReference type="InterPro" id="IPR011006">
    <property type="entry name" value="CheY-like_superfamily"/>
</dbReference>
<dbReference type="InterPro" id="IPR018062">
    <property type="entry name" value="HTH_AraC-typ_CS"/>
</dbReference>
<keyword evidence="5" id="KW-0805">Transcription regulation</keyword>
<dbReference type="SMART" id="SM00342">
    <property type="entry name" value="HTH_ARAC"/>
    <property type="match status" value="1"/>
</dbReference>
<dbReference type="PROSITE" id="PS01124">
    <property type="entry name" value="HTH_ARAC_FAMILY_2"/>
    <property type="match status" value="1"/>
</dbReference>
<evidence type="ECO:0000256" key="5">
    <source>
        <dbReference type="ARBA" id="ARBA00023015"/>
    </source>
</evidence>
<evidence type="ECO:0000259" key="11">
    <source>
        <dbReference type="PROSITE" id="PS50110"/>
    </source>
</evidence>
<evidence type="ECO:0000256" key="3">
    <source>
        <dbReference type="ARBA" id="ARBA00022553"/>
    </source>
</evidence>
<keyword evidence="9" id="KW-0175">Coiled coil</keyword>
<dbReference type="EMBL" id="JASKHM010000022">
    <property type="protein sequence ID" value="MEQ4486531.1"/>
    <property type="molecule type" value="Genomic_DNA"/>
</dbReference>
<dbReference type="InterPro" id="IPR000160">
    <property type="entry name" value="GGDEF_dom"/>
</dbReference>
<dbReference type="InterPro" id="IPR009057">
    <property type="entry name" value="Homeodomain-like_sf"/>
</dbReference>
<evidence type="ECO:0000256" key="2">
    <source>
        <dbReference type="ARBA" id="ARBA00022490"/>
    </source>
</evidence>
<dbReference type="PROSITE" id="PS00041">
    <property type="entry name" value="HTH_ARAC_FAMILY_1"/>
    <property type="match status" value="1"/>
</dbReference>
<feature type="coiled-coil region" evidence="9">
    <location>
        <begin position="113"/>
        <end position="140"/>
    </location>
</feature>
<feature type="domain" description="HTH araC/xylS-type" evidence="10">
    <location>
        <begin position="449"/>
        <end position="547"/>
    </location>
</feature>
<dbReference type="PRINTS" id="PR00032">
    <property type="entry name" value="HTHARAC"/>
</dbReference>